<accession>A0ABR0NE91</accession>
<feature type="region of interest" description="Disordered" evidence="1">
    <location>
        <begin position="146"/>
        <end position="211"/>
    </location>
</feature>
<evidence type="ECO:0000313" key="2">
    <source>
        <dbReference type="EMBL" id="KAK5793317.1"/>
    </source>
</evidence>
<name>A0ABR0NE91_GOSAR</name>
<organism evidence="2 3">
    <name type="scientific">Gossypium arboreum</name>
    <name type="common">Tree cotton</name>
    <name type="synonym">Gossypium nanking</name>
    <dbReference type="NCBI Taxonomy" id="29729"/>
    <lineage>
        <taxon>Eukaryota</taxon>
        <taxon>Viridiplantae</taxon>
        <taxon>Streptophyta</taxon>
        <taxon>Embryophyta</taxon>
        <taxon>Tracheophyta</taxon>
        <taxon>Spermatophyta</taxon>
        <taxon>Magnoliopsida</taxon>
        <taxon>eudicotyledons</taxon>
        <taxon>Gunneridae</taxon>
        <taxon>Pentapetalae</taxon>
        <taxon>rosids</taxon>
        <taxon>malvids</taxon>
        <taxon>Malvales</taxon>
        <taxon>Malvaceae</taxon>
        <taxon>Malvoideae</taxon>
        <taxon>Gossypium</taxon>
    </lineage>
</organism>
<proteinExistence type="predicted"/>
<evidence type="ECO:0000256" key="1">
    <source>
        <dbReference type="SAM" id="MobiDB-lite"/>
    </source>
</evidence>
<evidence type="ECO:0000313" key="3">
    <source>
        <dbReference type="Proteomes" id="UP001358586"/>
    </source>
</evidence>
<feature type="compositionally biased region" description="Basic and acidic residues" evidence="1">
    <location>
        <begin position="146"/>
        <end position="160"/>
    </location>
</feature>
<dbReference type="Proteomes" id="UP001358586">
    <property type="component" value="Chromosome 10"/>
</dbReference>
<evidence type="ECO:0008006" key="4">
    <source>
        <dbReference type="Google" id="ProtNLM"/>
    </source>
</evidence>
<reference evidence="2 3" key="1">
    <citation type="submission" date="2023-03" db="EMBL/GenBank/DDBJ databases">
        <title>WGS of Gossypium arboreum.</title>
        <authorList>
            <person name="Yu D."/>
        </authorList>
    </citation>
    <scope>NUCLEOTIDE SEQUENCE [LARGE SCALE GENOMIC DNA]</scope>
    <source>
        <tissue evidence="2">Leaf</tissue>
    </source>
</reference>
<dbReference type="EMBL" id="JARKNE010000010">
    <property type="protein sequence ID" value="KAK5793317.1"/>
    <property type="molecule type" value="Genomic_DNA"/>
</dbReference>
<gene>
    <name evidence="2" type="ORF">PVK06_034459</name>
</gene>
<feature type="compositionally biased region" description="Basic and acidic residues" evidence="1">
    <location>
        <begin position="199"/>
        <end position="211"/>
    </location>
</feature>
<protein>
    <recommendedName>
        <fullName evidence="4">DUF4283 domain-containing protein</fullName>
    </recommendedName>
</protein>
<keyword evidence="3" id="KW-1185">Reference proteome</keyword>
<sequence>MKKSGGDESFVGDEISLLVEELIQLSVKSSKVVPSEKPTLICTIWTKKSYNPDSFRAQMKSIWKTKKKFEIQLAGQNLYLLVFDSGEDLETVMETQCSYTDGIEKIFKPIFEEKGNSDTDQNSQDGAQFTGKLTAMMMQEGAIVRKENENGEINNHEGRSKPIRKPIWKRLETKRDMESGNGESKLRKRKSEDIEIEDDRNRNSCEVEAKE</sequence>
<feature type="compositionally biased region" description="Basic and acidic residues" evidence="1">
    <location>
        <begin position="169"/>
        <end position="178"/>
    </location>
</feature>
<comment type="caution">
    <text evidence="2">The sequence shown here is derived from an EMBL/GenBank/DDBJ whole genome shotgun (WGS) entry which is preliminary data.</text>
</comment>